<keyword evidence="3" id="KW-1185">Reference proteome</keyword>
<sequence>MTEPNAGSSHRPGKFKDISDLADPTPKDQPTLATRSNHPRPEPKPLVYHPISERKLSVRHIIHVHDNNHTSRIHDRIMLVIRHNSGTSFTCLTLCTHGDDVVDEDHSFDHAKLTTEATHQASVEQPDGYFRLCISLAWGGVERTPKPSAYINMQELWQIEYVEGVKFAILGQASYKHWPTARERIIDIFRKTMLMTPEERSPSISSDRPIEIGSVSSDSGSKATGKRRSSTAVDRTRDSKRLTDKDARMHEREDGLSKVTTITKGLFGTEKKVTTYERSSDRKSKRP</sequence>
<evidence type="ECO:0000313" key="2">
    <source>
        <dbReference type="EMBL" id="KAK5044906.1"/>
    </source>
</evidence>
<evidence type="ECO:0008006" key="4">
    <source>
        <dbReference type="Google" id="ProtNLM"/>
    </source>
</evidence>
<dbReference type="RefSeq" id="XP_064700550.1">
    <property type="nucleotide sequence ID" value="XM_064853815.1"/>
</dbReference>
<evidence type="ECO:0000313" key="3">
    <source>
        <dbReference type="Proteomes" id="UP001358417"/>
    </source>
</evidence>
<reference evidence="2 3" key="1">
    <citation type="submission" date="2023-08" db="EMBL/GenBank/DDBJ databases">
        <title>Black Yeasts Isolated from many extreme environments.</title>
        <authorList>
            <person name="Coleine C."/>
            <person name="Stajich J.E."/>
            <person name="Selbmann L."/>
        </authorList>
    </citation>
    <scope>NUCLEOTIDE SEQUENCE [LARGE SCALE GENOMIC DNA]</scope>
    <source>
        <strain evidence="2 3">CCFEE 5792</strain>
    </source>
</reference>
<dbReference type="Proteomes" id="UP001358417">
    <property type="component" value="Unassembled WGS sequence"/>
</dbReference>
<gene>
    <name evidence="2" type="ORF">LTR84_010278</name>
</gene>
<feature type="compositionally biased region" description="Basic and acidic residues" evidence="1">
    <location>
        <begin position="234"/>
        <end position="256"/>
    </location>
</feature>
<dbReference type="AlphaFoldDB" id="A0AAV9MTY6"/>
<feature type="region of interest" description="Disordered" evidence="1">
    <location>
        <begin position="197"/>
        <end position="260"/>
    </location>
</feature>
<proteinExistence type="predicted"/>
<dbReference type="EMBL" id="JAVRRD010000041">
    <property type="protein sequence ID" value="KAK5044906.1"/>
    <property type="molecule type" value="Genomic_DNA"/>
</dbReference>
<name>A0AAV9MTY6_9EURO</name>
<dbReference type="GeneID" id="89978436"/>
<accession>A0AAV9MTY6</accession>
<comment type="caution">
    <text evidence="2">The sequence shown here is derived from an EMBL/GenBank/DDBJ whole genome shotgun (WGS) entry which is preliminary data.</text>
</comment>
<organism evidence="2 3">
    <name type="scientific">Exophiala bonariae</name>
    <dbReference type="NCBI Taxonomy" id="1690606"/>
    <lineage>
        <taxon>Eukaryota</taxon>
        <taxon>Fungi</taxon>
        <taxon>Dikarya</taxon>
        <taxon>Ascomycota</taxon>
        <taxon>Pezizomycotina</taxon>
        <taxon>Eurotiomycetes</taxon>
        <taxon>Chaetothyriomycetidae</taxon>
        <taxon>Chaetothyriales</taxon>
        <taxon>Herpotrichiellaceae</taxon>
        <taxon>Exophiala</taxon>
    </lineage>
</organism>
<protein>
    <recommendedName>
        <fullName evidence="4">Fungal-type protein kinase domain-containing protein</fullName>
    </recommendedName>
</protein>
<feature type="region of interest" description="Disordered" evidence="1">
    <location>
        <begin position="1"/>
        <end position="47"/>
    </location>
</feature>
<evidence type="ECO:0000256" key="1">
    <source>
        <dbReference type="SAM" id="MobiDB-lite"/>
    </source>
</evidence>